<name>A0AAJ1R6H4_9FLAO</name>
<feature type="domain" description="Response regulatory" evidence="2">
    <location>
        <begin position="8"/>
        <end position="119"/>
    </location>
</feature>
<dbReference type="InterPro" id="IPR001789">
    <property type="entry name" value="Sig_transdc_resp-reg_receiver"/>
</dbReference>
<reference evidence="4" key="1">
    <citation type="submission" date="2023-06" db="EMBL/GenBank/DDBJ databases">
        <title>Two Chryseobacterium gambrini strains from China.</title>
        <authorList>
            <person name="Zeng J."/>
            <person name="Wu Y."/>
        </authorList>
    </citation>
    <scope>NUCLEOTIDE SEQUENCE</scope>
    <source>
        <strain evidence="4">SQ219</strain>
    </source>
</reference>
<keyword evidence="1" id="KW-0597">Phosphoprotein</keyword>
<dbReference type="PANTHER" id="PTHR45526">
    <property type="entry name" value="TRANSCRIPTIONAL REGULATORY PROTEIN DPIA"/>
    <property type="match status" value="1"/>
</dbReference>
<dbReference type="SMART" id="SM00850">
    <property type="entry name" value="LytTR"/>
    <property type="match status" value="1"/>
</dbReference>
<dbReference type="GO" id="GO:0000156">
    <property type="term" value="F:phosphorelay response regulator activity"/>
    <property type="evidence" value="ECO:0007669"/>
    <property type="project" value="TreeGrafter"/>
</dbReference>
<dbReference type="Pfam" id="PF04397">
    <property type="entry name" value="LytTR"/>
    <property type="match status" value="1"/>
</dbReference>
<dbReference type="Pfam" id="PF00072">
    <property type="entry name" value="Response_reg"/>
    <property type="match status" value="1"/>
</dbReference>
<dbReference type="InterPro" id="IPR007492">
    <property type="entry name" value="LytTR_DNA-bd_dom"/>
</dbReference>
<evidence type="ECO:0000313" key="4">
    <source>
        <dbReference type="EMBL" id="MDN4013945.1"/>
    </source>
</evidence>
<evidence type="ECO:0000313" key="5">
    <source>
        <dbReference type="Proteomes" id="UP001225933"/>
    </source>
</evidence>
<dbReference type="InterPro" id="IPR011006">
    <property type="entry name" value="CheY-like_superfamily"/>
</dbReference>
<feature type="domain" description="HTH LytTR-type" evidence="3">
    <location>
        <begin position="137"/>
        <end position="231"/>
    </location>
</feature>
<dbReference type="Proteomes" id="UP001225933">
    <property type="component" value="Unassembled WGS sequence"/>
</dbReference>
<gene>
    <name evidence="4" type="ORF">QX233_15840</name>
</gene>
<dbReference type="AlphaFoldDB" id="A0AAJ1R6H4"/>
<dbReference type="PANTHER" id="PTHR45526:SF1">
    <property type="entry name" value="TRANSCRIPTIONAL REGULATORY PROTEIN DCUR-RELATED"/>
    <property type="match status" value="1"/>
</dbReference>
<protein>
    <submittedName>
        <fullName evidence="4">LytTR family DNA-binding domain-containing protein</fullName>
    </submittedName>
</protein>
<sequence length="231" mass="27265">MIPEIKYNCLIIEDEPIAMEIMEHFISQNKDFHIVGKCSDAIYANSLLKIYQIDLIFLDLHLPAIKGFEFLRRLKNRPHVIVTTAFHQYALEGYELNIVDYLLKPISYSRFQDSIEKFKHLMNAEKAILEIEDRDFIFVNIAKRKIKIVLQDIFYIESIREYIKIHTKQEVYTVKMPISKFEKDLEGNNFIRIHKSYIVSRSKIEVMSASEITVNGKKLPIGRTYRPFISN</sequence>
<feature type="modified residue" description="4-aspartylphosphate" evidence="1">
    <location>
        <position position="59"/>
    </location>
</feature>
<dbReference type="SUPFAM" id="SSF52172">
    <property type="entry name" value="CheY-like"/>
    <property type="match status" value="1"/>
</dbReference>
<proteinExistence type="predicted"/>
<dbReference type="EMBL" id="JAUHGV010000022">
    <property type="protein sequence ID" value="MDN4013945.1"/>
    <property type="molecule type" value="Genomic_DNA"/>
</dbReference>
<keyword evidence="4" id="KW-0238">DNA-binding</keyword>
<evidence type="ECO:0000256" key="1">
    <source>
        <dbReference type="PROSITE-ProRule" id="PRU00169"/>
    </source>
</evidence>
<dbReference type="InterPro" id="IPR051271">
    <property type="entry name" value="2C-system_Tx_regulators"/>
</dbReference>
<accession>A0AAJ1R6H4</accession>
<comment type="caution">
    <text evidence="4">The sequence shown here is derived from an EMBL/GenBank/DDBJ whole genome shotgun (WGS) entry which is preliminary data.</text>
</comment>
<dbReference type="Gene3D" id="3.40.50.2300">
    <property type="match status" value="1"/>
</dbReference>
<dbReference type="SMART" id="SM00448">
    <property type="entry name" value="REC"/>
    <property type="match status" value="1"/>
</dbReference>
<dbReference type="RefSeq" id="WP_214589032.1">
    <property type="nucleotide sequence ID" value="NZ_JAUHGV010000022.1"/>
</dbReference>
<evidence type="ECO:0000259" key="2">
    <source>
        <dbReference type="PROSITE" id="PS50110"/>
    </source>
</evidence>
<dbReference type="GO" id="GO:0003677">
    <property type="term" value="F:DNA binding"/>
    <property type="evidence" value="ECO:0007669"/>
    <property type="project" value="UniProtKB-KW"/>
</dbReference>
<evidence type="ECO:0000259" key="3">
    <source>
        <dbReference type="PROSITE" id="PS50930"/>
    </source>
</evidence>
<organism evidence="4 5">
    <name type="scientific">Chryseobacterium gambrini</name>
    <dbReference type="NCBI Taxonomy" id="373672"/>
    <lineage>
        <taxon>Bacteria</taxon>
        <taxon>Pseudomonadati</taxon>
        <taxon>Bacteroidota</taxon>
        <taxon>Flavobacteriia</taxon>
        <taxon>Flavobacteriales</taxon>
        <taxon>Weeksellaceae</taxon>
        <taxon>Chryseobacterium group</taxon>
        <taxon>Chryseobacterium</taxon>
    </lineage>
</organism>
<dbReference type="PROSITE" id="PS50930">
    <property type="entry name" value="HTH_LYTTR"/>
    <property type="match status" value="1"/>
</dbReference>
<dbReference type="PROSITE" id="PS50110">
    <property type="entry name" value="RESPONSE_REGULATORY"/>
    <property type="match status" value="1"/>
</dbReference>
<dbReference type="Gene3D" id="2.40.50.1020">
    <property type="entry name" value="LytTr DNA-binding domain"/>
    <property type="match status" value="1"/>
</dbReference>